<organism evidence="2 3">
    <name type="scientific">Archangium gephyra</name>
    <dbReference type="NCBI Taxonomy" id="48"/>
    <lineage>
        <taxon>Bacteria</taxon>
        <taxon>Pseudomonadati</taxon>
        <taxon>Myxococcota</taxon>
        <taxon>Myxococcia</taxon>
        <taxon>Myxococcales</taxon>
        <taxon>Cystobacterineae</taxon>
        <taxon>Archangiaceae</taxon>
        <taxon>Archangium</taxon>
    </lineage>
</organism>
<dbReference type="AlphaFoldDB" id="A0A2W5TBJ3"/>
<proteinExistence type="predicted"/>
<dbReference type="Gene3D" id="3.10.450.50">
    <property type="match status" value="1"/>
</dbReference>
<dbReference type="InterPro" id="IPR032710">
    <property type="entry name" value="NTF2-like_dom_sf"/>
</dbReference>
<dbReference type="InterPro" id="IPR037401">
    <property type="entry name" value="SnoaL-like"/>
</dbReference>
<dbReference type="SUPFAM" id="SSF54427">
    <property type="entry name" value="NTF2-like"/>
    <property type="match status" value="1"/>
</dbReference>
<protein>
    <submittedName>
        <fullName evidence="2">Nuclear transport factor 2 family protein</fullName>
    </submittedName>
</protein>
<comment type="caution">
    <text evidence="2">The sequence shown here is derived from an EMBL/GenBank/DDBJ whole genome shotgun (WGS) entry which is preliminary data.</text>
</comment>
<feature type="domain" description="SnoaL-like" evidence="1">
    <location>
        <begin position="9"/>
        <end position="112"/>
    </location>
</feature>
<sequence>MHAHEAIAQSWLDVFNKGDVAALVDLYADDCTHTSPKIRALHPETGGKLLGKAALTKWWTDAMKRLPGLRYEKTAITANDDRVFLEYVRHAPDADPMPIAEVFDVRGGKIVASRVYHG</sequence>
<gene>
    <name evidence="2" type="ORF">DI536_15370</name>
</gene>
<evidence type="ECO:0000259" key="1">
    <source>
        <dbReference type="Pfam" id="PF12680"/>
    </source>
</evidence>
<name>A0A2W5TBJ3_9BACT</name>
<evidence type="ECO:0000313" key="3">
    <source>
        <dbReference type="Proteomes" id="UP000249061"/>
    </source>
</evidence>
<reference evidence="2 3" key="1">
    <citation type="submission" date="2017-08" db="EMBL/GenBank/DDBJ databases">
        <title>Infants hospitalized years apart are colonized by the same room-sourced microbial strains.</title>
        <authorList>
            <person name="Brooks B."/>
            <person name="Olm M.R."/>
            <person name="Firek B.A."/>
            <person name="Baker R."/>
            <person name="Thomas B.C."/>
            <person name="Morowitz M.J."/>
            <person name="Banfield J.F."/>
        </authorList>
    </citation>
    <scope>NUCLEOTIDE SEQUENCE [LARGE SCALE GENOMIC DNA]</scope>
    <source>
        <strain evidence="2">S2_003_000_R2_14</strain>
    </source>
</reference>
<evidence type="ECO:0000313" key="2">
    <source>
        <dbReference type="EMBL" id="PZR12282.1"/>
    </source>
</evidence>
<accession>A0A2W5TBJ3</accession>
<dbReference type="EMBL" id="QFQP01000012">
    <property type="protein sequence ID" value="PZR12282.1"/>
    <property type="molecule type" value="Genomic_DNA"/>
</dbReference>
<dbReference type="Proteomes" id="UP000249061">
    <property type="component" value="Unassembled WGS sequence"/>
</dbReference>
<dbReference type="Pfam" id="PF12680">
    <property type="entry name" value="SnoaL_2"/>
    <property type="match status" value="1"/>
</dbReference>